<organism evidence="1">
    <name type="scientific">hydrothermal vent metagenome</name>
    <dbReference type="NCBI Taxonomy" id="652676"/>
    <lineage>
        <taxon>unclassified sequences</taxon>
        <taxon>metagenomes</taxon>
        <taxon>ecological metagenomes</taxon>
    </lineage>
</organism>
<name>A0A1W1BGL1_9ZZZZ</name>
<gene>
    <name evidence="1" type="ORF">MNB_SV-12-1611</name>
</gene>
<dbReference type="EMBL" id="FPHE01000034">
    <property type="protein sequence ID" value="SFV52609.1"/>
    <property type="molecule type" value="Genomic_DNA"/>
</dbReference>
<protein>
    <recommendedName>
        <fullName evidence="2">HNH nuclease domain-containing protein</fullName>
    </recommendedName>
</protein>
<accession>A0A1W1BGL1</accession>
<dbReference type="Gene3D" id="1.10.30.50">
    <property type="match status" value="1"/>
</dbReference>
<evidence type="ECO:0008006" key="2">
    <source>
        <dbReference type="Google" id="ProtNLM"/>
    </source>
</evidence>
<reference evidence="1" key="1">
    <citation type="submission" date="2016-10" db="EMBL/GenBank/DDBJ databases">
        <authorList>
            <person name="de Groot N.N."/>
        </authorList>
    </citation>
    <scope>NUCLEOTIDE SEQUENCE</scope>
</reference>
<evidence type="ECO:0000313" key="1">
    <source>
        <dbReference type="EMBL" id="SFV52609.1"/>
    </source>
</evidence>
<sequence>MKSMVGIENEPNFIKARKKFITNFKDECIDEVDCRWSDFKEIFLKFSKYKCPICEDTLNKYDDIDHYRPKSEYEFLRCCCDNYMIMCSDCNRTHKRTSFPLDNDFIASDKNSIKEEKPLLVNPRVDNLLDYFELYFLRSGESLILEVRPHRELDKSSYEYRRAKKSIEIYGLGYCKENKKVDGCRINIFENHYEHLIDLAEAREKSVVYFMKELKIRPKRAEYGFVKFIARGQFKIEK</sequence>
<proteinExistence type="predicted"/>
<dbReference type="AlphaFoldDB" id="A0A1W1BGL1"/>